<dbReference type="EMBL" id="JBBEGN010000017">
    <property type="protein sequence ID" value="MEJ2870906.1"/>
    <property type="molecule type" value="Genomic_DNA"/>
</dbReference>
<evidence type="ECO:0000313" key="4">
    <source>
        <dbReference type="Proteomes" id="UP001385809"/>
    </source>
</evidence>
<dbReference type="Pfam" id="PF01243">
    <property type="entry name" value="PNPOx_N"/>
    <property type="match status" value="1"/>
</dbReference>
<protein>
    <submittedName>
        <fullName evidence="3">Pyridoxamine 5'-phosphate oxidase family protein</fullName>
    </submittedName>
</protein>
<gene>
    <name evidence="3" type="ORF">WCD74_24300</name>
</gene>
<dbReference type="InterPro" id="IPR012349">
    <property type="entry name" value="Split_barrel_FMN-bd"/>
</dbReference>
<organism evidence="3 4">
    <name type="scientific">Actinomycetospora aurantiaca</name>
    <dbReference type="NCBI Taxonomy" id="3129233"/>
    <lineage>
        <taxon>Bacteria</taxon>
        <taxon>Bacillati</taxon>
        <taxon>Actinomycetota</taxon>
        <taxon>Actinomycetes</taxon>
        <taxon>Pseudonocardiales</taxon>
        <taxon>Pseudonocardiaceae</taxon>
        <taxon>Actinomycetospora</taxon>
    </lineage>
</organism>
<dbReference type="RefSeq" id="WP_337697478.1">
    <property type="nucleotide sequence ID" value="NZ_JBBEGN010000017.1"/>
</dbReference>
<comment type="caution">
    <text evidence="3">The sequence shown here is derived from an EMBL/GenBank/DDBJ whole genome shotgun (WGS) entry which is preliminary data.</text>
</comment>
<dbReference type="InterPro" id="IPR052019">
    <property type="entry name" value="F420H2_bilvrd_red/Heme_oxyg"/>
</dbReference>
<evidence type="ECO:0000256" key="1">
    <source>
        <dbReference type="ARBA" id="ARBA00023002"/>
    </source>
</evidence>
<dbReference type="InterPro" id="IPR011576">
    <property type="entry name" value="Pyridox_Oxase_N"/>
</dbReference>
<feature type="domain" description="Pyridoxamine 5'-phosphate oxidase N-terminal" evidence="2">
    <location>
        <begin position="16"/>
        <end position="117"/>
    </location>
</feature>
<keyword evidence="4" id="KW-1185">Reference proteome</keyword>
<accession>A0ABU8MVH4</accession>
<sequence>MTTWGEVEAAAPELAAAVQTCFRRAKHKTMATLRRDGSPRISGMETEFADGELTFGMMPGSVKLADVRRDPRVALHSPSVDPPDDPADWPGEAKVAGRAREVSSSDEGAQFAVDVTEVAMTRIAATGDKLVIESWAPGGQVRRVERT</sequence>
<evidence type="ECO:0000313" key="3">
    <source>
        <dbReference type="EMBL" id="MEJ2870906.1"/>
    </source>
</evidence>
<dbReference type="PANTHER" id="PTHR35176:SF6">
    <property type="entry name" value="HEME OXYGENASE HI_0854-RELATED"/>
    <property type="match status" value="1"/>
</dbReference>
<proteinExistence type="predicted"/>
<keyword evidence="1" id="KW-0560">Oxidoreductase</keyword>
<dbReference type="Proteomes" id="UP001385809">
    <property type="component" value="Unassembled WGS sequence"/>
</dbReference>
<reference evidence="3 4" key="1">
    <citation type="submission" date="2024-03" db="EMBL/GenBank/DDBJ databases">
        <title>Actinomycetospora sp. OC33-EN08, a novel actinomycete isolated from wild orchid (Aerides multiflora).</title>
        <authorList>
            <person name="Suriyachadkun C."/>
        </authorList>
    </citation>
    <scope>NUCLEOTIDE SEQUENCE [LARGE SCALE GENOMIC DNA]</scope>
    <source>
        <strain evidence="3 4">OC33-EN08</strain>
    </source>
</reference>
<dbReference type="SUPFAM" id="SSF50475">
    <property type="entry name" value="FMN-binding split barrel"/>
    <property type="match status" value="1"/>
</dbReference>
<dbReference type="Gene3D" id="2.30.110.10">
    <property type="entry name" value="Electron Transport, Fmn-binding Protein, Chain A"/>
    <property type="match status" value="1"/>
</dbReference>
<evidence type="ECO:0000259" key="2">
    <source>
        <dbReference type="Pfam" id="PF01243"/>
    </source>
</evidence>
<dbReference type="PANTHER" id="PTHR35176">
    <property type="entry name" value="HEME OXYGENASE HI_0854-RELATED"/>
    <property type="match status" value="1"/>
</dbReference>
<name>A0ABU8MVH4_9PSEU</name>